<dbReference type="RefSeq" id="WP_013548479.1">
    <property type="nucleotide sequence ID" value="NC_014933.1"/>
</dbReference>
<protein>
    <submittedName>
        <fullName evidence="4">Glycosyl transferase group 1</fullName>
    </submittedName>
</protein>
<dbReference type="InterPro" id="IPR028098">
    <property type="entry name" value="Glyco_trans_4-like_N"/>
</dbReference>
<dbReference type="SUPFAM" id="SSF53756">
    <property type="entry name" value="UDP-Glycosyltransferase/glycogen phosphorylase"/>
    <property type="match status" value="1"/>
</dbReference>
<sequence>MKIGIDGRLINRHQNTGISRYTDFLIEYYAKKYGEENLSIITNDYSLQVGRCKMIYTKLRPFNIVHFLLYRKTLSKLSFDLLHIPFYSGIATQLPKTKVIVTVHDLMYKLVSDFFGKNELLNFAKRKYFDFIVGRTVKTADAVVTISETTKRDLYKQFQINSIHIPEFSDIDTNSNDSILERFELSDKKYFFYCGNNRPHKNLQFVIDTFNALPNLPPLVLAGKGHETDINVKAVGVVSEEELKALYKSSIAFIFPSKYEGFGLPVLEALHSNTLVIASKIPAFLEFESKNILFFDLTNRKQLVEAIQIAQKKAFIEENDFFQKYSISNIYGLLDNLLASNFCI</sequence>
<dbReference type="EMBL" id="CP002352">
    <property type="protein sequence ID" value="ADV44892.1"/>
    <property type="molecule type" value="Genomic_DNA"/>
</dbReference>
<evidence type="ECO:0000259" key="2">
    <source>
        <dbReference type="Pfam" id="PF00534"/>
    </source>
</evidence>
<gene>
    <name evidence="4" type="ordered locus">Bache_2958</name>
</gene>
<organism evidence="4 5">
    <name type="scientific">Bacteroides helcogenes (strain ATCC 35417 / DSM 20613 / JCM 6297 / CCUG 15421 / P 36-108)</name>
    <dbReference type="NCBI Taxonomy" id="693979"/>
    <lineage>
        <taxon>Bacteria</taxon>
        <taxon>Pseudomonadati</taxon>
        <taxon>Bacteroidota</taxon>
        <taxon>Bacteroidia</taxon>
        <taxon>Bacteroidales</taxon>
        <taxon>Bacteroidaceae</taxon>
        <taxon>Bacteroides</taxon>
    </lineage>
</organism>
<evidence type="ECO:0000256" key="1">
    <source>
        <dbReference type="ARBA" id="ARBA00022679"/>
    </source>
</evidence>
<reference key="1">
    <citation type="submission" date="2010-11" db="EMBL/GenBank/DDBJ databases">
        <title>The complete genome of Bacteroides helcogenes P 36-108.</title>
        <authorList>
            <consortium name="US DOE Joint Genome Institute (JGI-PGF)"/>
            <person name="Lucas S."/>
            <person name="Copeland A."/>
            <person name="Lapidus A."/>
            <person name="Bruce D."/>
            <person name="Goodwin L."/>
            <person name="Pitluck S."/>
            <person name="Kyrpides N."/>
            <person name="Mavromatis K."/>
            <person name="Ivanova N."/>
            <person name="Zeytun A."/>
            <person name="Brettin T."/>
            <person name="Detter J.C."/>
            <person name="Tapia R."/>
            <person name="Han C."/>
            <person name="Land M."/>
            <person name="Hauser L."/>
            <person name="Markowitz V."/>
            <person name="Cheng J.-F."/>
            <person name="Hugenholtz P."/>
            <person name="Woyke T."/>
            <person name="Wu D."/>
            <person name="Gronow S."/>
            <person name="Wellnitz S."/>
            <person name="Brambilla E."/>
            <person name="Klenk H.-P."/>
            <person name="Eisen J.A."/>
        </authorList>
    </citation>
    <scope>NUCLEOTIDE SEQUENCE</scope>
    <source>
        <strain>P 36-108</strain>
    </source>
</reference>
<dbReference type="Pfam" id="PF00534">
    <property type="entry name" value="Glycos_transf_1"/>
    <property type="match status" value="1"/>
</dbReference>
<evidence type="ECO:0000259" key="3">
    <source>
        <dbReference type="Pfam" id="PF13439"/>
    </source>
</evidence>
<dbReference type="Pfam" id="PF13439">
    <property type="entry name" value="Glyco_transf_4"/>
    <property type="match status" value="1"/>
</dbReference>
<dbReference type="InterPro" id="IPR001296">
    <property type="entry name" value="Glyco_trans_1"/>
</dbReference>
<dbReference type="Gene3D" id="3.40.50.2000">
    <property type="entry name" value="Glycogen Phosphorylase B"/>
    <property type="match status" value="2"/>
</dbReference>
<dbReference type="PATRIC" id="fig|693979.3.peg.3098"/>
<proteinExistence type="predicted"/>
<keyword evidence="5" id="KW-1185">Reference proteome</keyword>
<accession>E6SPD5</accession>
<dbReference type="Proteomes" id="UP000008630">
    <property type="component" value="Chromosome"/>
</dbReference>
<name>E6SPD5_BACT6</name>
<dbReference type="AlphaFoldDB" id="E6SPD5"/>
<dbReference type="HOGENOM" id="CLU_009583_27_5_10"/>
<dbReference type="GO" id="GO:0016757">
    <property type="term" value="F:glycosyltransferase activity"/>
    <property type="evidence" value="ECO:0007669"/>
    <property type="project" value="InterPro"/>
</dbReference>
<feature type="domain" description="Glycosyltransferase subfamily 4-like N-terminal" evidence="3">
    <location>
        <begin position="49"/>
        <end position="162"/>
    </location>
</feature>
<dbReference type="PANTHER" id="PTHR46401">
    <property type="entry name" value="GLYCOSYLTRANSFERASE WBBK-RELATED"/>
    <property type="match status" value="1"/>
</dbReference>
<evidence type="ECO:0000313" key="4">
    <source>
        <dbReference type="EMBL" id="ADV44892.1"/>
    </source>
</evidence>
<dbReference type="CDD" id="cd03809">
    <property type="entry name" value="GT4_MtfB-like"/>
    <property type="match status" value="1"/>
</dbReference>
<keyword evidence="1 4" id="KW-0808">Transferase</keyword>
<dbReference type="eggNOG" id="COG0438">
    <property type="taxonomic scope" value="Bacteria"/>
</dbReference>
<dbReference type="STRING" id="693979.Bache_2958"/>
<feature type="domain" description="Glycosyl transferase family 1" evidence="2">
    <location>
        <begin position="186"/>
        <end position="310"/>
    </location>
</feature>
<dbReference type="KEGG" id="bhl:Bache_2958"/>
<reference evidence="4 5" key="2">
    <citation type="journal article" date="2011" name="Stand. Genomic Sci.">
        <title>Complete genome sequence of Bacteroides helcogenes type strain (P 36-108).</title>
        <authorList>
            <person name="Pati A."/>
            <person name="Gronow S."/>
            <person name="Zeytun A."/>
            <person name="Lapidus A."/>
            <person name="Nolan M."/>
            <person name="Hammon N."/>
            <person name="Deshpande S."/>
            <person name="Cheng J.F."/>
            <person name="Tapia R."/>
            <person name="Han C."/>
            <person name="Goodwin L."/>
            <person name="Pitluck S."/>
            <person name="Liolios K."/>
            <person name="Pagani I."/>
            <person name="Ivanova N."/>
            <person name="Mavromatis K."/>
            <person name="Chen A."/>
            <person name="Palaniappan K."/>
            <person name="Land M."/>
            <person name="Hauser L."/>
            <person name="Chang Y.J."/>
            <person name="Jeffries C.D."/>
            <person name="Detter J.C."/>
            <person name="Brambilla E."/>
            <person name="Rohde M."/>
            <person name="Goker M."/>
            <person name="Woyke T."/>
            <person name="Bristow J."/>
            <person name="Eisen J.A."/>
            <person name="Markowitz V."/>
            <person name="Hugenholtz P."/>
            <person name="Kyrpides N.C."/>
            <person name="Klenk H.P."/>
            <person name="Lucas S."/>
        </authorList>
    </citation>
    <scope>NUCLEOTIDE SEQUENCE [LARGE SCALE GENOMIC DNA]</scope>
    <source>
        <strain evidence="5">ATCC 35417 / DSM 20613 / JCM 6297 / CCUG 15421 / P 36-108</strain>
    </source>
</reference>
<dbReference type="PANTHER" id="PTHR46401:SF2">
    <property type="entry name" value="GLYCOSYLTRANSFERASE WBBK-RELATED"/>
    <property type="match status" value="1"/>
</dbReference>
<dbReference type="OrthoDB" id="9801609at2"/>
<evidence type="ECO:0000313" key="5">
    <source>
        <dbReference type="Proteomes" id="UP000008630"/>
    </source>
</evidence>